<dbReference type="InterPro" id="IPR000631">
    <property type="entry name" value="CARKD"/>
</dbReference>
<comment type="similarity">
    <text evidence="17">Belongs to the NnrD/CARKD family.</text>
</comment>
<evidence type="ECO:0000256" key="7">
    <source>
        <dbReference type="ARBA" id="ARBA00022840"/>
    </source>
</evidence>
<evidence type="ECO:0000259" key="20">
    <source>
        <dbReference type="PROSITE" id="PS51383"/>
    </source>
</evidence>
<evidence type="ECO:0000256" key="10">
    <source>
        <dbReference type="ARBA" id="ARBA00023027"/>
    </source>
</evidence>
<comment type="subunit">
    <text evidence="17">Homotetramer.</text>
</comment>
<keyword evidence="10 17" id="KW-0520">NAD</keyword>
<dbReference type="GO" id="GO:0005524">
    <property type="term" value="F:ATP binding"/>
    <property type="evidence" value="ECO:0007669"/>
    <property type="project" value="UniProtKB-UniRule"/>
</dbReference>
<comment type="catalytic activity">
    <reaction evidence="15 17 19">
        <text>(6S)-NADHX + ADP = AMP + phosphate + NADH + H(+)</text>
        <dbReference type="Rhea" id="RHEA:32223"/>
        <dbReference type="ChEBI" id="CHEBI:15378"/>
        <dbReference type="ChEBI" id="CHEBI:43474"/>
        <dbReference type="ChEBI" id="CHEBI:57945"/>
        <dbReference type="ChEBI" id="CHEBI:64074"/>
        <dbReference type="ChEBI" id="CHEBI:456215"/>
        <dbReference type="ChEBI" id="CHEBI:456216"/>
        <dbReference type="EC" id="4.2.1.136"/>
    </reaction>
</comment>
<evidence type="ECO:0000256" key="13">
    <source>
        <dbReference type="ARBA" id="ARBA00023268"/>
    </source>
</evidence>
<comment type="function">
    <text evidence="14 19">Bifunctional enzyme that catalyzes the epimerization of the S- and R-forms of NAD(P)HX and the dehydration of the S-form of NAD(P)HX at the expense of ADP, which is converted to AMP. This allows the repair of both epimers of NAD(P)HX, a damaged form of NAD(P)H that is a result of enzymatic or heat-dependent hydration.</text>
</comment>
<evidence type="ECO:0000256" key="6">
    <source>
        <dbReference type="ARBA" id="ARBA00022741"/>
    </source>
</evidence>
<feature type="binding site" evidence="18">
    <location>
        <position position="149"/>
    </location>
    <ligand>
        <name>K(+)</name>
        <dbReference type="ChEBI" id="CHEBI:29103"/>
    </ligand>
</feature>
<feature type="binding site" evidence="18">
    <location>
        <begin position="56"/>
        <end position="60"/>
    </location>
    <ligand>
        <name>(6S)-NADPHX</name>
        <dbReference type="ChEBI" id="CHEBI:64076"/>
    </ligand>
</feature>
<dbReference type="Pfam" id="PF01256">
    <property type="entry name" value="Carb_kinase"/>
    <property type="match status" value="1"/>
</dbReference>
<feature type="binding site" evidence="17">
    <location>
        <position position="401"/>
    </location>
    <ligand>
        <name>(6S)-NADPHX</name>
        <dbReference type="ChEBI" id="CHEBI:64076"/>
    </ligand>
</feature>
<keyword evidence="7 17" id="KW-0067">ATP-binding</keyword>
<dbReference type="Proteomes" id="UP000593910">
    <property type="component" value="Chromosome"/>
</dbReference>
<dbReference type="GO" id="GO:0046496">
    <property type="term" value="P:nicotinamide nucleotide metabolic process"/>
    <property type="evidence" value="ECO:0007669"/>
    <property type="project" value="UniProtKB-UniRule"/>
</dbReference>
<keyword evidence="8 17" id="KW-0521">NADP</keyword>
<evidence type="ECO:0000256" key="15">
    <source>
        <dbReference type="ARBA" id="ARBA00048238"/>
    </source>
</evidence>
<accession>A0A7M3V9C4</accession>
<evidence type="ECO:0000256" key="11">
    <source>
        <dbReference type="ARBA" id="ARBA00023235"/>
    </source>
</evidence>
<dbReference type="Gene3D" id="3.40.1190.20">
    <property type="match status" value="1"/>
</dbReference>
<comment type="cofactor">
    <cofactor evidence="18 19">
        <name>K(+)</name>
        <dbReference type="ChEBI" id="CHEBI:29103"/>
    </cofactor>
    <text evidence="18 19">Binds 1 potassium ion per subunit.</text>
</comment>
<dbReference type="PANTHER" id="PTHR12592">
    <property type="entry name" value="ATP-DEPENDENT (S)-NAD(P)H-HYDRATE DEHYDRATASE FAMILY MEMBER"/>
    <property type="match status" value="1"/>
</dbReference>
<keyword evidence="5 18" id="KW-0479">Metal-binding</keyword>
<evidence type="ECO:0000256" key="2">
    <source>
        <dbReference type="ARBA" id="ARBA00000909"/>
    </source>
</evidence>
<organism evidence="22 23">
    <name type="scientific">Sulfurimonas marina</name>
    <dbReference type="NCBI Taxonomy" id="2590551"/>
    <lineage>
        <taxon>Bacteria</taxon>
        <taxon>Pseudomonadati</taxon>
        <taxon>Campylobacterota</taxon>
        <taxon>Epsilonproteobacteria</taxon>
        <taxon>Campylobacterales</taxon>
        <taxon>Sulfurimonadaceae</taxon>
        <taxon>Sulfurimonas</taxon>
    </lineage>
</organism>
<keyword evidence="11 18" id="KW-0413">Isomerase</keyword>
<keyword evidence="12 17" id="KW-0456">Lyase</keyword>
<feature type="binding site" evidence="17">
    <location>
        <position position="400"/>
    </location>
    <ligand>
        <name>AMP</name>
        <dbReference type="ChEBI" id="CHEBI:456215"/>
    </ligand>
</feature>
<dbReference type="InterPro" id="IPR036652">
    <property type="entry name" value="YjeF_N_dom_sf"/>
</dbReference>
<dbReference type="KEGG" id="smax:FJR03_00790"/>
<evidence type="ECO:0000313" key="22">
    <source>
        <dbReference type="EMBL" id="QOP40357.1"/>
    </source>
</evidence>
<dbReference type="CDD" id="cd01171">
    <property type="entry name" value="YXKO-related"/>
    <property type="match status" value="1"/>
</dbReference>
<evidence type="ECO:0000256" key="5">
    <source>
        <dbReference type="ARBA" id="ARBA00022723"/>
    </source>
</evidence>
<keyword evidence="23" id="KW-1185">Reference proteome</keyword>
<evidence type="ECO:0000259" key="21">
    <source>
        <dbReference type="PROSITE" id="PS51385"/>
    </source>
</evidence>
<dbReference type="GO" id="GO:0052856">
    <property type="term" value="F:NAD(P)HX epimerase activity"/>
    <property type="evidence" value="ECO:0007669"/>
    <property type="project" value="UniProtKB-UniRule"/>
</dbReference>
<dbReference type="GO" id="GO:0052855">
    <property type="term" value="F:ADP-dependent NAD(P)H-hydrate dehydratase activity"/>
    <property type="evidence" value="ECO:0007669"/>
    <property type="project" value="UniProtKB-UniRule"/>
</dbReference>
<dbReference type="AlphaFoldDB" id="A0A7M3V9C4"/>
<comment type="similarity">
    <text evidence="18">Belongs to the NnrE/AIBP family.</text>
</comment>
<dbReference type="GO" id="GO:0046872">
    <property type="term" value="F:metal ion binding"/>
    <property type="evidence" value="ECO:0007669"/>
    <property type="project" value="UniProtKB-UniRule"/>
</dbReference>
<evidence type="ECO:0000256" key="1">
    <source>
        <dbReference type="ARBA" id="ARBA00000013"/>
    </source>
</evidence>
<dbReference type="PIRSF" id="PIRSF017184">
    <property type="entry name" value="Nnr"/>
    <property type="match status" value="1"/>
</dbReference>
<dbReference type="Gene3D" id="3.40.50.10260">
    <property type="entry name" value="YjeF N-terminal domain"/>
    <property type="match status" value="1"/>
</dbReference>
<dbReference type="PANTHER" id="PTHR12592:SF0">
    <property type="entry name" value="ATP-DEPENDENT (S)-NAD(P)H-HYDRATE DEHYDRATASE"/>
    <property type="match status" value="1"/>
</dbReference>
<feature type="domain" description="YjeF C-terminal" evidence="20">
    <location>
        <begin position="201"/>
        <end position="454"/>
    </location>
</feature>
<evidence type="ECO:0000256" key="3">
    <source>
        <dbReference type="ARBA" id="ARBA00006001"/>
    </source>
</evidence>
<evidence type="ECO:0000256" key="12">
    <source>
        <dbReference type="ARBA" id="ARBA00023239"/>
    </source>
</evidence>
<evidence type="ECO:0000313" key="23">
    <source>
        <dbReference type="Proteomes" id="UP000593910"/>
    </source>
</evidence>
<comment type="cofactor">
    <cofactor evidence="17">
        <name>Mg(2+)</name>
        <dbReference type="ChEBI" id="CHEBI:18420"/>
    </cofactor>
</comment>
<reference evidence="22 23" key="1">
    <citation type="submission" date="2019-06" db="EMBL/GenBank/DDBJ databases">
        <title>Sulfurimonas gotlandica sp. nov., a chemoautotrophic and psychrotolerant epsilonproteobacterium isolated from a pelagic redoxcline, and an emended description of the genus Sulfurimonas.</title>
        <authorList>
            <person name="Wang S."/>
            <person name="Jiang L."/>
            <person name="Shao Z."/>
        </authorList>
    </citation>
    <scope>NUCLEOTIDE SEQUENCE [LARGE SCALE GENOMIC DNA]</scope>
    <source>
        <strain evidence="22 23">B2</strain>
    </source>
</reference>
<evidence type="ECO:0000256" key="17">
    <source>
        <dbReference type="HAMAP-Rule" id="MF_01965"/>
    </source>
</evidence>
<dbReference type="EC" id="5.1.99.6" evidence="19"/>
<gene>
    <name evidence="18" type="primary">nnrE</name>
    <name evidence="17" type="synonym">nnrD</name>
    <name evidence="22" type="ORF">FJR03_00790</name>
</gene>
<dbReference type="EMBL" id="CP041165">
    <property type="protein sequence ID" value="QOP40357.1"/>
    <property type="molecule type" value="Genomic_DNA"/>
</dbReference>
<protein>
    <recommendedName>
        <fullName evidence="19">Bifunctional NAD(P)H-hydrate repair enzyme</fullName>
    </recommendedName>
    <alternativeName>
        <fullName evidence="19">Nicotinamide nucleotide repair protein</fullName>
    </alternativeName>
    <domain>
        <recommendedName>
            <fullName evidence="19">ADP-dependent (S)-NAD(P)H-hydrate dehydratase</fullName>
            <ecNumber evidence="19">4.2.1.136</ecNumber>
        </recommendedName>
        <alternativeName>
            <fullName evidence="19">ADP-dependent NAD(P)HX dehydratase</fullName>
        </alternativeName>
    </domain>
    <domain>
        <recommendedName>
            <fullName evidence="19">NAD(P)H-hydrate epimerase</fullName>
            <ecNumber evidence="19">5.1.99.6</ecNumber>
        </recommendedName>
    </domain>
</protein>
<dbReference type="InterPro" id="IPR030677">
    <property type="entry name" value="Nnr"/>
</dbReference>
<evidence type="ECO:0000256" key="4">
    <source>
        <dbReference type="ARBA" id="ARBA00009524"/>
    </source>
</evidence>
<comment type="function">
    <text evidence="17">Catalyzes the dehydration of the S-form of NAD(P)HX at the expense of ADP, which is converted to AMP. Together with NAD(P)HX epimerase, which catalyzes the epimerization of the S- and R-forms, the enzyme allows the repair of both epimers of NAD(P)HX, a damaged form of NAD(P)H that is a result of enzymatic or heat-dependent hydration.</text>
</comment>
<dbReference type="PROSITE" id="PS51385">
    <property type="entry name" value="YJEF_N"/>
    <property type="match status" value="1"/>
</dbReference>
<dbReference type="NCBIfam" id="TIGR00196">
    <property type="entry name" value="yjeF_cterm"/>
    <property type="match status" value="1"/>
</dbReference>
<evidence type="ECO:0000256" key="9">
    <source>
        <dbReference type="ARBA" id="ARBA00022958"/>
    </source>
</evidence>
<keyword evidence="9 18" id="KW-0630">Potassium</keyword>
<feature type="binding site" evidence="18">
    <location>
        <position position="146"/>
    </location>
    <ligand>
        <name>(6S)-NADPHX</name>
        <dbReference type="ChEBI" id="CHEBI:64076"/>
    </ligand>
</feature>
<sequence>MQNIFDEVGSLDRKCYEEFALSEDLLMEHAADGMADFIKSNYALGATVLVVCGGGNNGADGLALARILHKDYDVKLFMAKEAKSEMAKLQLLRAQKVDVSFVDQLFNAEIIVDAVLGTGFNGELSSELLQMLETLNNYKAVKIACDIPSGYKFNADYTLTMGGLKKSLFEDKVKDIVGEITVLDLGVAREIYETDSKIKLLDESDLQLPNRKKQNTHKGSYGHLAVVSGEKTGASVMSAQAAFRFGTALVTLLSNENIHAPYEIMQSHQLPQSASAIALGMGLGVEFSQSELERFVSNGHPLLLDADIFYHPLLSTLLGKKKVVITPHPKEFCEVLRECKIAEISVEELQQSRFEYAQLFSKHFPDVTLVLKGANVIISQGEQMFINPYGSNVLAKGGSGDVLAGLIAGLLAQGYAPLDAAISGSLAHTLLAKSYKGADFSLTPIDLIDGICKL</sequence>
<proteinExistence type="inferred from homology"/>
<dbReference type="InterPro" id="IPR029056">
    <property type="entry name" value="Ribokinase-like"/>
</dbReference>
<dbReference type="InterPro" id="IPR017953">
    <property type="entry name" value="Carbohydrate_kinase_pred_CS"/>
</dbReference>
<dbReference type="InterPro" id="IPR004443">
    <property type="entry name" value="YjeF_N_dom"/>
</dbReference>
<feature type="binding site" evidence="18">
    <location>
        <position position="57"/>
    </location>
    <ligand>
        <name>K(+)</name>
        <dbReference type="ChEBI" id="CHEBI:29103"/>
    </ligand>
</feature>
<evidence type="ECO:0000256" key="8">
    <source>
        <dbReference type="ARBA" id="ARBA00022857"/>
    </source>
</evidence>
<dbReference type="Pfam" id="PF03853">
    <property type="entry name" value="YjeF_N"/>
    <property type="match status" value="1"/>
</dbReference>
<dbReference type="RefSeq" id="WP_193113785.1">
    <property type="nucleotide sequence ID" value="NZ_CP041165.1"/>
</dbReference>
<comment type="similarity">
    <text evidence="3 19">In the N-terminal section; belongs to the NnrE/AIBP family.</text>
</comment>
<comment type="function">
    <text evidence="18">Catalyzes the epimerization of the S- and R-forms of NAD(P)HX, a damaged form of NAD(P)H that is a result of enzymatic or heat-dependent hydration. This is a prerequisite for the S-specific NAD(P)H-hydrate dehydratase to allow the repair of both epimers of NAD(P)HX.</text>
</comment>
<feature type="binding site" evidence="17">
    <location>
        <position position="234"/>
    </location>
    <ligand>
        <name>(6S)-NADPHX</name>
        <dbReference type="ChEBI" id="CHEBI:64076"/>
    </ligand>
</feature>
<comment type="caution">
    <text evidence="17">Lacks conserved residue(s) required for the propagation of feature annotation.</text>
</comment>
<feature type="binding site" evidence="17">
    <location>
        <position position="328"/>
    </location>
    <ligand>
        <name>(6S)-NADPHX</name>
        <dbReference type="ChEBI" id="CHEBI:64076"/>
    </ligand>
</feature>
<evidence type="ECO:0000256" key="18">
    <source>
        <dbReference type="HAMAP-Rule" id="MF_01966"/>
    </source>
</evidence>
<dbReference type="HAMAP" id="MF_01965">
    <property type="entry name" value="NADHX_dehydratase"/>
    <property type="match status" value="1"/>
</dbReference>
<comment type="catalytic activity">
    <reaction evidence="2 18 19">
        <text>(6R)-NADPHX = (6S)-NADPHX</text>
        <dbReference type="Rhea" id="RHEA:32227"/>
        <dbReference type="ChEBI" id="CHEBI:64076"/>
        <dbReference type="ChEBI" id="CHEBI:64077"/>
        <dbReference type="EC" id="5.1.99.6"/>
    </reaction>
</comment>
<feature type="binding site" evidence="18">
    <location>
        <begin position="117"/>
        <end position="123"/>
    </location>
    <ligand>
        <name>(6S)-NADPHX</name>
        <dbReference type="ChEBI" id="CHEBI:64076"/>
    </ligand>
</feature>
<dbReference type="NCBIfam" id="TIGR00197">
    <property type="entry name" value="yjeF_nterm"/>
    <property type="match status" value="1"/>
</dbReference>
<dbReference type="SUPFAM" id="SSF53613">
    <property type="entry name" value="Ribokinase-like"/>
    <property type="match status" value="1"/>
</dbReference>
<comment type="similarity">
    <text evidence="4 19">In the C-terminal section; belongs to the NnrD/CARKD family.</text>
</comment>
<dbReference type="PROSITE" id="PS01050">
    <property type="entry name" value="YJEF_C_2"/>
    <property type="match status" value="1"/>
</dbReference>
<keyword evidence="6 17" id="KW-0547">Nucleotide-binding</keyword>
<dbReference type="SUPFAM" id="SSF64153">
    <property type="entry name" value="YjeF N-terminal domain-like"/>
    <property type="match status" value="1"/>
</dbReference>
<feature type="binding site" evidence="18">
    <location>
        <position position="113"/>
    </location>
    <ligand>
        <name>K(+)</name>
        <dbReference type="ChEBI" id="CHEBI:29103"/>
    </ligand>
</feature>
<evidence type="ECO:0000256" key="19">
    <source>
        <dbReference type="PIRNR" id="PIRNR017184"/>
    </source>
</evidence>
<evidence type="ECO:0000256" key="16">
    <source>
        <dbReference type="ARBA" id="ARBA00049209"/>
    </source>
</evidence>
<dbReference type="HAMAP" id="MF_01966">
    <property type="entry name" value="NADHX_epimerase"/>
    <property type="match status" value="1"/>
</dbReference>
<keyword evidence="13" id="KW-0511">Multifunctional enzyme</keyword>
<evidence type="ECO:0000256" key="14">
    <source>
        <dbReference type="ARBA" id="ARBA00025153"/>
    </source>
</evidence>
<comment type="catalytic activity">
    <reaction evidence="1 18 19">
        <text>(6R)-NADHX = (6S)-NADHX</text>
        <dbReference type="Rhea" id="RHEA:32215"/>
        <dbReference type="ChEBI" id="CHEBI:64074"/>
        <dbReference type="ChEBI" id="CHEBI:64075"/>
        <dbReference type="EC" id="5.1.99.6"/>
    </reaction>
</comment>
<comment type="catalytic activity">
    <reaction evidence="16 17 19">
        <text>(6S)-NADPHX + ADP = AMP + phosphate + NADPH + H(+)</text>
        <dbReference type="Rhea" id="RHEA:32235"/>
        <dbReference type="ChEBI" id="CHEBI:15378"/>
        <dbReference type="ChEBI" id="CHEBI:43474"/>
        <dbReference type="ChEBI" id="CHEBI:57783"/>
        <dbReference type="ChEBI" id="CHEBI:64076"/>
        <dbReference type="ChEBI" id="CHEBI:456215"/>
        <dbReference type="ChEBI" id="CHEBI:456216"/>
        <dbReference type="EC" id="4.2.1.136"/>
    </reaction>
</comment>
<name>A0A7M3V9C4_9BACT</name>
<feature type="binding site" evidence="17">
    <location>
        <position position="282"/>
    </location>
    <ligand>
        <name>(6S)-NADPHX</name>
        <dbReference type="ChEBI" id="CHEBI:64076"/>
    </ligand>
</feature>
<dbReference type="EC" id="4.2.1.136" evidence="19"/>
<dbReference type="GO" id="GO:0110051">
    <property type="term" value="P:metabolite repair"/>
    <property type="evidence" value="ECO:0007669"/>
    <property type="project" value="TreeGrafter"/>
</dbReference>
<dbReference type="PROSITE" id="PS51383">
    <property type="entry name" value="YJEF_C_3"/>
    <property type="match status" value="1"/>
</dbReference>
<feature type="domain" description="YjeF N-terminal" evidence="21">
    <location>
        <begin position="8"/>
        <end position="193"/>
    </location>
</feature>